<dbReference type="GO" id="GO:0005634">
    <property type="term" value="C:nucleus"/>
    <property type="evidence" value="ECO:0007669"/>
    <property type="project" value="TreeGrafter"/>
</dbReference>
<sequence length="356" mass="41169">MEENVSTSKCLLYLPLGRCISSFNLEKAVCNHGLFMMAPNRWISSTKSLERPLRLVDQDSSVIVTISHPHESSSIHIDVHDMEASLSLEDEHIILKQVARMLRISDRDENAINEFQNLYPQAKEEGFGRIFRSPSLFEDVVKSILLCYCQWNQTLKMVESLCELQLELSIGNGKEKQKTKRKRGQTKRTCKKMQRIGNFPNSKELANLDEVDLQKQCKLGLRAKYIIQLAKRVEKGTLALENMEKEWDLMSYKVVYRKLIKLKGFGPFVVATILMCMGCYEEVPIDSETKRHLKQVHGVLRRNIINISVEKIYGKYAPFQCIAFWFELLKGYEKQYGKLSELDTSNYVRITGRKLS</sequence>
<dbReference type="Proteomes" id="UP001386955">
    <property type="component" value="Unassembled WGS sequence"/>
</dbReference>
<dbReference type="InterPro" id="IPR011257">
    <property type="entry name" value="DNA_glycosylase"/>
</dbReference>
<keyword evidence="2" id="KW-1185">Reference proteome</keyword>
<dbReference type="PANTHER" id="PTHR10242">
    <property type="entry name" value="8-OXOGUANINE DNA GLYCOSYLASE"/>
    <property type="match status" value="1"/>
</dbReference>
<evidence type="ECO:0008006" key="3">
    <source>
        <dbReference type="Google" id="ProtNLM"/>
    </source>
</evidence>
<evidence type="ECO:0000313" key="2">
    <source>
        <dbReference type="Proteomes" id="UP001386955"/>
    </source>
</evidence>
<comment type="caution">
    <text evidence="1">The sequence shown here is derived from an EMBL/GenBank/DDBJ whole genome shotgun (WGS) entry which is preliminary data.</text>
</comment>
<proteinExistence type="predicted"/>
<reference evidence="1 2" key="1">
    <citation type="submission" date="2024-01" db="EMBL/GenBank/DDBJ databases">
        <title>The genomes of 5 underutilized Papilionoideae crops provide insights into root nodulation and disease resistanc.</title>
        <authorList>
            <person name="Jiang F."/>
        </authorList>
    </citation>
    <scope>NUCLEOTIDE SEQUENCE [LARGE SCALE GENOMIC DNA]</scope>
    <source>
        <strain evidence="1">DUOXIRENSHENG_FW03</strain>
        <tissue evidence="1">Leaves</tissue>
    </source>
</reference>
<dbReference type="PANTHER" id="PTHR10242:SF7">
    <property type="entry name" value="HHH-GPD DOMAIN-CONTAINING PROTEIN"/>
    <property type="match status" value="1"/>
</dbReference>
<dbReference type="Gene3D" id="1.10.340.30">
    <property type="entry name" value="Hypothetical protein, domain 2"/>
    <property type="match status" value="1"/>
</dbReference>
<dbReference type="InterPro" id="IPR052054">
    <property type="entry name" value="Oxidative_DNA_repair_enzyme"/>
</dbReference>
<dbReference type="SUPFAM" id="SSF48150">
    <property type="entry name" value="DNA-glycosylase"/>
    <property type="match status" value="1"/>
</dbReference>
<name>A0AAN9P198_PSOTE</name>
<accession>A0AAN9P198</accession>
<dbReference type="GO" id="GO:0006285">
    <property type="term" value="P:base-excision repair, AP site formation"/>
    <property type="evidence" value="ECO:0007669"/>
    <property type="project" value="TreeGrafter"/>
</dbReference>
<protein>
    <recommendedName>
        <fullName evidence="3">HhH-GPD domain-containing protein</fullName>
    </recommendedName>
</protein>
<gene>
    <name evidence="1" type="ORF">VNO78_33513</name>
</gene>
<evidence type="ECO:0000313" key="1">
    <source>
        <dbReference type="EMBL" id="KAK7380992.1"/>
    </source>
</evidence>
<dbReference type="EMBL" id="JAYMYS010000009">
    <property type="protein sequence ID" value="KAK7380992.1"/>
    <property type="molecule type" value="Genomic_DNA"/>
</dbReference>
<organism evidence="1 2">
    <name type="scientific">Psophocarpus tetragonolobus</name>
    <name type="common">Winged bean</name>
    <name type="synonym">Dolichos tetragonolobus</name>
    <dbReference type="NCBI Taxonomy" id="3891"/>
    <lineage>
        <taxon>Eukaryota</taxon>
        <taxon>Viridiplantae</taxon>
        <taxon>Streptophyta</taxon>
        <taxon>Embryophyta</taxon>
        <taxon>Tracheophyta</taxon>
        <taxon>Spermatophyta</taxon>
        <taxon>Magnoliopsida</taxon>
        <taxon>eudicotyledons</taxon>
        <taxon>Gunneridae</taxon>
        <taxon>Pentapetalae</taxon>
        <taxon>rosids</taxon>
        <taxon>fabids</taxon>
        <taxon>Fabales</taxon>
        <taxon>Fabaceae</taxon>
        <taxon>Papilionoideae</taxon>
        <taxon>50 kb inversion clade</taxon>
        <taxon>NPAAA clade</taxon>
        <taxon>indigoferoid/millettioid clade</taxon>
        <taxon>Phaseoleae</taxon>
        <taxon>Psophocarpus</taxon>
    </lineage>
</organism>
<dbReference type="GO" id="GO:0034039">
    <property type="term" value="F:8-oxo-7,8-dihydroguanine DNA N-glycosylase activity"/>
    <property type="evidence" value="ECO:0007669"/>
    <property type="project" value="TreeGrafter"/>
</dbReference>
<dbReference type="AlphaFoldDB" id="A0AAN9P198"/>